<organism evidence="2 3">
    <name type="scientific">Roseibium porphyridii</name>
    <dbReference type="NCBI Taxonomy" id="2866279"/>
    <lineage>
        <taxon>Bacteria</taxon>
        <taxon>Pseudomonadati</taxon>
        <taxon>Pseudomonadota</taxon>
        <taxon>Alphaproteobacteria</taxon>
        <taxon>Hyphomicrobiales</taxon>
        <taxon>Stappiaceae</taxon>
        <taxon>Roseibium</taxon>
    </lineage>
</organism>
<name>A0ABY8FCD4_9HYPH</name>
<dbReference type="Proteomes" id="UP001209803">
    <property type="component" value="Chromosome"/>
</dbReference>
<sequence>MTDKPYSPRLGGRYERDPETGKRKRVEETGQSAPKKPAPAKSDKPAQKSRKET</sequence>
<keyword evidence="3" id="KW-1185">Reference proteome</keyword>
<feature type="region of interest" description="Disordered" evidence="1">
    <location>
        <begin position="1"/>
        <end position="53"/>
    </location>
</feature>
<protein>
    <recommendedName>
        <fullName evidence="4">Multidrug transporter</fullName>
    </recommendedName>
</protein>
<feature type="compositionally biased region" description="Basic and acidic residues" evidence="1">
    <location>
        <begin position="41"/>
        <end position="53"/>
    </location>
</feature>
<evidence type="ECO:0000313" key="2">
    <source>
        <dbReference type="EMBL" id="WFE92304.1"/>
    </source>
</evidence>
<evidence type="ECO:0000256" key="1">
    <source>
        <dbReference type="SAM" id="MobiDB-lite"/>
    </source>
</evidence>
<evidence type="ECO:0000313" key="3">
    <source>
        <dbReference type="Proteomes" id="UP001209803"/>
    </source>
</evidence>
<accession>A0ABY8FCD4</accession>
<evidence type="ECO:0008006" key="4">
    <source>
        <dbReference type="Google" id="ProtNLM"/>
    </source>
</evidence>
<dbReference type="EMBL" id="CP120863">
    <property type="protein sequence ID" value="WFE92304.1"/>
    <property type="molecule type" value="Genomic_DNA"/>
</dbReference>
<feature type="compositionally biased region" description="Basic and acidic residues" evidence="1">
    <location>
        <begin position="12"/>
        <end position="28"/>
    </location>
</feature>
<reference evidence="2 3" key="1">
    <citation type="submission" date="2023-03" db="EMBL/GenBank/DDBJ databases">
        <title>Roseibium porphyridii sp. nov. and Roseibium rhodosorbium sp. nov. isolated from marine algae, Porphyridium cruentum and Rhodosorus marinus, respectively.</title>
        <authorList>
            <person name="Lee M.W."/>
            <person name="Choi B.J."/>
            <person name="Lee J.K."/>
            <person name="Choi D.G."/>
            <person name="Baek J.H."/>
            <person name="Bayburt H."/>
            <person name="Kim J.M."/>
            <person name="Han D.M."/>
            <person name="Kim K.H."/>
            <person name="Jeon C.O."/>
        </authorList>
    </citation>
    <scope>NUCLEOTIDE SEQUENCE [LARGE SCALE GENOMIC DNA]</scope>
    <source>
        <strain evidence="2 3">KMA01</strain>
    </source>
</reference>
<proteinExistence type="predicted"/>
<gene>
    <name evidence="2" type="ORF">K1718_13345</name>
</gene>
<dbReference type="RefSeq" id="WP_265682267.1">
    <property type="nucleotide sequence ID" value="NZ_CP120863.1"/>
</dbReference>